<evidence type="ECO:0000313" key="3">
    <source>
        <dbReference type="EMBL" id="MFD1175475.1"/>
    </source>
</evidence>
<protein>
    <submittedName>
        <fullName evidence="3">Protein-glutamine gamma-glutamyltransferase</fullName>
        <ecNumber evidence="3">2.3.2.13</ecNumber>
    </submittedName>
</protein>
<dbReference type="EC" id="2.3.2.13" evidence="3"/>
<dbReference type="InterPro" id="IPR020916">
    <property type="entry name" value="Gln_gamma-glutamylTfrase_bac"/>
</dbReference>
<gene>
    <name evidence="3" type="ORF">ACFQ3W_04060</name>
</gene>
<dbReference type="EMBL" id="JBHTLM010000002">
    <property type="protein sequence ID" value="MFD1175475.1"/>
    <property type="molecule type" value="Genomic_DNA"/>
</dbReference>
<sequence>MIIMPPGEKMQLNQLALAPFYNEIVQKKERSPLPYVYSSLDDLLFELSLRRRTVESAKALQFSGVKFATYRKSHCNERFWSRTDKGGFRLRDGVMPSDGIQDIYQNGPLYGFECSMAIMIVMYKAVLDQIGPQAFNTYFNDLLLYDWHYDSDLGFTQTSWPMEASPGDILYFKNPDHNPETPEWQGENVIKLEDDLYYGHGVGIKSSASIIAALNARRRPGSMVSAYLMNQVIHPNYEHLRGLAGVFARIGGQVYKRPKEIV</sequence>
<dbReference type="Pfam" id="PF20085">
    <property type="entry name" value="TGL"/>
    <property type="match status" value="1"/>
</dbReference>
<proteinExistence type="inferred from homology"/>
<keyword evidence="3" id="KW-0012">Acyltransferase</keyword>
<dbReference type="HAMAP" id="MF_00727">
    <property type="entry name" value="Tgl"/>
    <property type="match status" value="1"/>
</dbReference>
<dbReference type="RefSeq" id="WP_379316868.1">
    <property type="nucleotide sequence ID" value="NZ_JBHTLM010000002.1"/>
</dbReference>
<comment type="caution">
    <text evidence="3">The sequence shown here is derived from an EMBL/GenBank/DDBJ whole genome shotgun (WGS) entry which is preliminary data.</text>
</comment>
<keyword evidence="4" id="KW-1185">Reference proteome</keyword>
<dbReference type="GO" id="GO:0003810">
    <property type="term" value="F:protein-glutamine gamma-glutamyltransferase activity"/>
    <property type="evidence" value="ECO:0007669"/>
    <property type="project" value="UniProtKB-EC"/>
</dbReference>
<keyword evidence="1 3" id="KW-0808">Transferase</keyword>
<accession>A0ABW3RUW1</accession>
<evidence type="ECO:0000313" key="4">
    <source>
        <dbReference type="Proteomes" id="UP001597262"/>
    </source>
</evidence>
<dbReference type="NCBIfam" id="NF002869">
    <property type="entry name" value="PRK03187.1"/>
    <property type="match status" value="1"/>
</dbReference>
<evidence type="ECO:0000256" key="2">
    <source>
        <dbReference type="ARBA" id="ARBA00022969"/>
    </source>
</evidence>
<reference evidence="4" key="1">
    <citation type="journal article" date="2019" name="Int. J. Syst. Evol. Microbiol.">
        <title>The Global Catalogue of Microorganisms (GCM) 10K type strain sequencing project: providing services to taxonomists for standard genome sequencing and annotation.</title>
        <authorList>
            <consortium name="The Broad Institute Genomics Platform"/>
            <consortium name="The Broad Institute Genome Sequencing Center for Infectious Disease"/>
            <person name="Wu L."/>
            <person name="Ma J."/>
        </authorList>
    </citation>
    <scope>NUCLEOTIDE SEQUENCE [LARGE SCALE GENOMIC DNA]</scope>
    <source>
        <strain evidence="4">CCUG 59189</strain>
    </source>
</reference>
<dbReference type="Proteomes" id="UP001597262">
    <property type="component" value="Unassembled WGS sequence"/>
</dbReference>
<name>A0ABW3RUW1_9BACL</name>
<organism evidence="3 4">
    <name type="scientific">Paenibacillus puldeungensis</name>
    <dbReference type="NCBI Taxonomy" id="696536"/>
    <lineage>
        <taxon>Bacteria</taxon>
        <taxon>Bacillati</taxon>
        <taxon>Bacillota</taxon>
        <taxon>Bacilli</taxon>
        <taxon>Bacillales</taxon>
        <taxon>Paenibacillaceae</taxon>
        <taxon>Paenibacillus</taxon>
    </lineage>
</organism>
<keyword evidence="2" id="KW-0749">Sporulation</keyword>
<evidence type="ECO:0000256" key="1">
    <source>
        <dbReference type="ARBA" id="ARBA00022679"/>
    </source>
</evidence>